<dbReference type="RefSeq" id="WP_080997402.1">
    <property type="nucleotide sequence ID" value="NZ_AZCK01000012.1"/>
</dbReference>
<dbReference type="GO" id="GO:0003677">
    <property type="term" value="F:DNA binding"/>
    <property type="evidence" value="ECO:0007669"/>
    <property type="project" value="InterPro"/>
</dbReference>
<dbReference type="GeneID" id="66348186"/>
<dbReference type="PATRIC" id="fig|1423768.3.peg.41"/>
<feature type="domain" description="Helix-turn-helix" evidence="1">
    <location>
        <begin position="5"/>
        <end position="54"/>
    </location>
</feature>
<dbReference type="Pfam" id="PF12728">
    <property type="entry name" value="HTH_17"/>
    <property type="match status" value="1"/>
</dbReference>
<accession>A0A0R1FWN4</accession>
<evidence type="ECO:0000259" key="1">
    <source>
        <dbReference type="Pfam" id="PF12728"/>
    </source>
</evidence>
<dbReference type="NCBIfam" id="TIGR01764">
    <property type="entry name" value="excise"/>
    <property type="match status" value="1"/>
</dbReference>
<dbReference type="AlphaFoldDB" id="A0A0R1FWN4"/>
<comment type="caution">
    <text evidence="2">The sequence shown here is derived from an EMBL/GenBank/DDBJ whole genome shotgun (WGS) entry which is preliminary data.</text>
</comment>
<organism evidence="2 3">
    <name type="scientific">Apilactobacillus kunkeei DSM 12361 = ATCC 700308</name>
    <dbReference type="NCBI Taxonomy" id="1423768"/>
    <lineage>
        <taxon>Bacteria</taxon>
        <taxon>Bacillati</taxon>
        <taxon>Bacillota</taxon>
        <taxon>Bacilli</taxon>
        <taxon>Lactobacillales</taxon>
        <taxon>Lactobacillaceae</taxon>
        <taxon>Apilactobacillus</taxon>
    </lineage>
</organism>
<name>A0A0R1FWN4_9LACO</name>
<proteinExistence type="predicted"/>
<sequence>MNNQYLTYKEAMNYMNIHSYITLNKMIDDGLPALKIGNVKRISKDELDKYLASKTVRG</sequence>
<evidence type="ECO:0000313" key="3">
    <source>
        <dbReference type="Proteomes" id="UP000051794"/>
    </source>
</evidence>
<reference evidence="2 3" key="1">
    <citation type="journal article" date="2015" name="Genome Announc.">
        <title>Expanding the biotechnology potential of lactobacilli through comparative genomics of 213 strains and associated genera.</title>
        <authorList>
            <person name="Sun Z."/>
            <person name="Harris H.M."/>
            <person name="McCann A."/>
            <person name="Guo C."/>
            <person name="Argimon S."/>
            <person name="Zhang W."/>
            <person name="Yang X."/>
            <person name="Jeffery I.B."/>
            <person name="Cooney J.C."/>
            <person name="Kagawa T.F."/>
            <person name="Liu W."/>
            <person name="Song Y."/>
            <person name="Salvetti E."/>
            <person name="Wrobel A."/>
            <person name="Rasinkangas P."/>
            <person name="Parkhill J."/>
            <person name="Rea M.C."/>
            <person name="O'Sullivan O."/>
            <person name="Ritari J."/>
            <person name="Douillard F.P."/>
            <person name="Paul Ross R."/>
            <person name="Yang R."/>
            <person name="Briner A.E."/>
            <person name="Felis G.E."/>
            <person name="de Vos W.M."/>
            <person name="Barrangou R."/>
            <person name="Klaenhammer T.R."/>
            <person name="Caufield P.W."/>
            <person name="Cui Y."/>
            <person name="Zhang H."/>
            <person name="O'Toole P.W."/>
        </authorList>
    </citation>
    <scope>NUCLEOTIDE SEQUENCE [LARGE SCALE GENOMIC DNA]</scope>
    <source>
        <strain evidence="2 3">DSM 12361</strain>
    </source>
</reference>
<evidence type="ECO:0000313" key="2">
    <source>
        <dbReference type="EMBL" id="KRK23015.1"/>
    </source>
</evidence>
<protein>
    <recommendedName>
        <fullName evidence="1">Helix-turn-helix domain-containing protein</fullName>
    </recommendedName>
</protein>
<gene>
    <name evidence="2" type="ORF">FD43_GL000330</name>
</gene>
<dbReference type="EMBL" id="AZCK01000012">
    <property type="protein sequence ID" value="KRK23015.1"/>
    <property type="molecule type" value="Genomic_DNA"/>
</dbReference>
<dbReference type="InterPro" id="IPR041657">
    <property type="entry name" value="HTH_17"/>
</dbReference>
<dbReference type="Proteomes" id="UP000051794">
    <property type="component" value="Unassembled WGS sequence"/>
</dbReference>
<dbReference type="InterPro" id="IPR010093">
    <property type="entry name" value="SinI_DNA-bd"/>
</dbReference>